<reference evidence="8 9" key="1">
    <citation type="submission" date="2018-07" db="EMBL/GenBank/DDBJ databases">
        <title>Genome sequencing of oomycete isolates from Chile give support for New Zealand origin for Phytophthora kernoviae and make available the first Nothophytophthora sp. genome.</title>
        <authorList>
            <person name="Studholme D.J."/>
            <person name="Sanfuentes E."/>
            <person name="Panda P."/>
            <person name="Hill R."/>
            <person name="Sambles C."/>
            <person name="Grant M."/>
            <person name="Williams N.M."/>
            <person name="Mcdougal R.L."/>
        </authorList>
    </citation>
    <scope>NUCLEOTIDE SEQUENCE [LARGE SCALE GENOMIC DNA]</scope>
    <source>
        <strain evidence="6">Chile2</strain>
        <strain evidence="7">Chile4</strain>
    </source>
</reference>
<dbReference type="AlphaFoldDB" id="A0A421GE69"/>
<dbReference type="Pfam" id="PF14712">
    <property type="entry name" value="Snapin_Pallidin"/>
    <property type="match status" value="1"/>
</dbReference>
<dbReference type="SUPFAM" id="SSF140718">
    <property type="entry name" value="Mediator hinge subcomplex-like"/>
    <property type="match status" value="1"/>
</dbReference>
<comment type="subcellular location">
    <subcellularLocation>
        <location evidence="1">Nucleus</location>
    </subcellularLocation>
</comment>
<feature type="compositionally biased region" description="Basic and acidic residues" evidence="5">
    <location>
        <begin position="224"/>
        <end position="240"/>
    </location>
</feature>
<dbReference type="PANTHER" id="PTHR31328">
    <property type="entry name" value="BIOGENESIS OF LYSOSOME-RELATED ORGANELLES COMPLEX 1 SUBUNIT 6"/>
    <property type="match status" value="1"/>
</dbReference>
<evidence type="ECO:0000256" key="3">
    <source>
        <dbReference type="ARBA" id="ARBA00023163"/>
    </source>
</evidence>
<dbReference type="InterPro" id="IPR021384">
    <property type="entry name" value="Mediator_Med21"/>
</dbReference>
<accession>A0A421GE69</accession>
<dbReference type="Proteomes" id="UP000285883">
    <property type="component" value="Unassembled WGS sequence"/>
</dbReference>
<name>A0A421GE69_9STRA</name>
<feature type="compositionally biased region" description="Basic and acidic residues" evidence="5">
    <location>
        <begin position="201"/>
        <end position="217"/>
    </location>
</feature>
<evidence type="ECO:0000256" key="5">
    <source>
        <dbReference type="SAM" id="MobiDB-lite"/>
    </source>
</evidence>
<dbReference type="Gene3D" id="6.10.280.10">
    <property type="entry name" value="Mediator complex, subunit Med21"/>
    <property type="match status" value="1"/>
</dbReference>
<keyword evidence="4" id="KW-0539">Nucleus</keyword>
<keyword evidence="3" id="KW-0804">Transcription</keyword>
<sequence length="394" mass="43559">MATDGVKEELAAMQIGESEDVTMTDAEENDAGVVTLDKVSLLQESVDKMTLSMFNALRLLPASTDDNANNQETKDAITSLANDVLRMVQETDVLIDDLPGLDKTEAEQLEELRRLQIQSEEEAQTLRQVAEEADIYGGRVLAGEDSEEDDDDEEEMNFQFNGFGSQQSPAAPRFAVPTVVAPPVGAEDGEDEESEEEEEEQPLKLEEKPLESKKGEGQSEEVTEGEKLQDETEEVKTVEVKQPLKEAPVVTEENAELWQVDESVNGIEVMSNAVIDTIQPSLDATIHRIAELKESQQRLLKLLAEQNAAIGSSKQIEDVAVVLEKLPYYVKKVQGIKLAMAEISTSTEKMKRRAENLRVDAQSHAIKKENKRDAQSQWNKLYAAKNAGSPSVQS</sequence>
<evidence type="ECO:0000313" key="8">
    <source>
        <dbReference type="Proteomes" id="UP000285624"/>
    </source>
</evidence>
<proteinExistence type="predicted"/>
<evidence type="ECO:0000256" key="1">
    <source>
        <dbReference type="ARBA" id="ARBA00004123"/>
    </source>
</evidence>
<dbReference type="EMBL" id="MBDN02000507">
    <property type="protein sequence ID" value="RLN74789.1"/>
    <property type="molecule type" value="Genomic_DNA"/>
</dbReference>
<evidence type="ECO:0000256" key="4">
    <source>
        <dbReference type="ARBA" id="ARBA00023242"/>
    </source>
</evidence>
<evidence type="ECO:0008006" key="10">
    <source>
        <dbReference type="Google" id="ProtNLM"/>
    </source>
</evidence>
<feature type="region of interest" description="Disordered" evidence="5">
    <location>
        <begin position="181"/>
        <end position="240"/>
    </location>
</feature>
<keyword evidence="8" id="KW-1185">Reference proteome</keyword>
<dbReference type="GO" id="GO:0030133">
    <property type="term" value="C:transport vesicle"/>
    <property type="evidence" value="ECO:0007669"/>
    <property type="project" value="TreeGrafter"/>
</dbReference>
<evidence type="ECO:0000313" key="7">
    <source>
        <dbReference type="EMBL" id="RLN74789.1"/>
    </source>
</evidence>
<evidence type="ECO:0000313" key="9">
    <source>
        <dbReference type="Proteomes" id="UP000285883"/>
    </source>
</evidence>
<dbReference type="InterPro" id="IPR028119">
    <property type="entry name" value="Snapin/Pallidin/Snn1"/>
</dbReference>
<dbReference type="PANTHER" id="PTHR31328:SF2">
    <property type="entry name" value="BIOGENESIS OF LYSOSOME-RELATED ORGANELLES COMPLEX 1 SUBUNIT 6"/>
    <property type="match status" value="1"/>
</dbReference>
<keyword evidence="2" id="KW-0805">Transcription regulation</keyword>
<dbReference type="InterPro" id="IPR037212">
    <property type="entry name" value="Med7/Med21-like"/>
</dbReference>
<comment type="caution">
    <text evidence="7">The sequence shown here is derived from an EMBL/GenBank/DDBJ whole genome shotgun (WGS) entry which is preliminary data.</text>
</comment>
<dbReference type="GO" id="GO:0016592">
    <property type="term" value="C:mediator complex"/>
    <property type="evidence" value="ECO:0007669"/>
    <property type="project" value="InterPro"/>
</dbReference>
<feature type="compositionally biased region" description="Acidic residues" evidence="5">
    <location>
        <begin position="187"/>
        <end position="200"/>
    </location>
</feature>
<dbReference type="Pfam" id="PF11221">
    <property type="entry name" value="Med21"/>
    <property type="match status" value="1"/>
</dbReference>
<evidence type="ECO:0000313" key="6">
    <source>
        <dbReference type="EMBL" id="RLN37284.1"/>
    </source>
</evidence>
<organism evidence="7 8">
    <name type="scientific">Phytophthora kernoviae</name>
    <dbReference type="NCBI Taxonomy" id="325452"/>
    <lineage>
        <taxon>Eukaryota</taxon>
        <taxon>Sar</taxon>
        <taxon>Stramenopiles</taxon>
        <taxon>Oomycota</taxon>
        <taxon>Peronosporomycetes</taxon>
        <taxon>Peronosporales</taxon>
        <taxon>Peronosporaceae</taxon>
        <taxon>Phytophthora</taxon>
    </lineage>
</organism>
<dbReference type="GO" id="GO:0031083">
    <property type="term" value="C:BLOC-1 complex"/>
    <property type="evidence" value="ECO:0007669"/>
    <property type="project" value="TreeGrafter"/>
</dbReference>
<protein>
    <recommendedName>
        <fullName evidence="10">Mediator of RNA polymerase II transcription subunit 21</fullName>
    </recommendedName>
</protein>
<dbReference type="Proteomes" id="UP000285624">
    <property type="component" value="Unassembled WGS sequence"/>
</dbReference>
<evidence type="ECO:0000256" key="2">
    <source>
        <dbReference type="ARBA" id="ARBA00023015"/>
    </source>
</evidence>
<gene>
    <name evidence="6" type="ORF">BBI17_008765</name>
    <name evidence="7" type="ORF">BBO99_00008747</name>
</gene>
<dbReference type="EMBL" id="MAYM02000606">
    <property type="protein sequence ID" value="RLN37284.1"/>
    <property type="molecule type" value="Genomic_DNA"/>
</dbReference>